<proteinExistence type="inferred from homology"/>
<dbReference type="SUPFAM" id="SSF100879">
    <property type="entry name" value="Lesion bypass DNA polymerase (Y-family), little finger domain"/>
    <property type="match status" value="1"/>
</dbReference>
<comment type="caution">
    <text evidence="6">The sequence shown here is derived from an EMBL/GenBank/DDBJ whole genome shotgun (WGS) entry which is preliminary data.</text>
</comment>
<comment type="similarity">
    <text evidence="1 4">Belongs to the DNA polymerase type-Y family.</text>
</comment>
<feature type="binding site" evidence="4">
    <location>
        <position position="100"/>
    </location>
    <ligand>
        <name>Mg(2+)</name>
        <dbReference type="ChEBI" id="CHEBI:18420"/>
    </ligand>
</feature>
<evidence type="ECO:0000313" key="6">
    <source>
        <dbReference type="EMBL" id="OAB44578.1"/>
    </source>
</evidence>
<keyword evidence="4" id="KW-0963">Cytoplasm</keyword>
<dbReference type="EMBL" id="LVJH01000007">
    <property type="protein sequence ID" value="OAB44578.1"/>
    <property type="molecule type" value="Genomic_DNA"/>
</dbReference>
<dbReference type="InterPro" id="IPR022880">
    <property type="entry name" value="DNApol_IV"/>
</dbReference>
<dbReference type="Pfam" id="PF11798">
    <property type="entry name" value="IMS_HHH"/>
    <property type="match status" value="1"/>
</dbReference>
<dbReference type="Gene3D" id="1.10.150.20">
    <property type="entry name" value="5' to 3' exonuclease, C-terminal subdomain"/>
    <property type="match status" value="1"/>
</dbReference>
<reference evidence="6 7" key="1">
    <citation type="submission" date="2016-03" db="EMBL/GenBank/DDBJ databases">
        <title>Draft genome sequence of Paenibacillus glacialis DSM 22343.</title>
        <authorList>
            <person name="Shin S.-K."/>
            <person name="Yi H."/>
        </authorList>
    </citation>
    <scope>NUCLEOTIDE SEQUENCE [LARGE SCALE GENOMIC DNA]</scope>
    <source>
        <strain evidence="6 7">DSM 22343</strain>
    </source>
</reference>
<dbReference type="PROSITE" id="PS50173">
    <property type="entry name" value="UMUC"/>
    <property type="match status" value="1"/>
</dbReference>
<dbReference type="Gene3D" id="3.30.1490.100">
    <property type="entry name" value="DNA polymerase, Y-family, little finger domain"/>
    <property type="match status" value="1"/>
</dbReference>
<comment type="function">
    <text evidence="4">Poorly processive, error-prone DNA polymerase involved in untargeted mutagenesis. Copies undamaged DNA at stalled replication forks, which arise in vivo from mismatched or misaligned primer ends. These misaligned primers can be extended by PolIV. Exhibits no 3'-5' exonuclease (proofreading) activity. May be involved in translesional synthesis, in conjunction with the beta clamp from PolIII.</text>
</comment>
<dbReference type="EC" id="2.7.7.7" evidence="4"/>
<feature type="active site" evidence="4">
    <location>
        <position position="101"/>
    </location>
</feature>
<dbReference type="STRING" id="494026.PGLA_05340"/>
<keyword evidence="4" id="KW-0227">DNA damage</keyword>
<dbReference type="SUPFAM" id="SSF56672">
    <property type="entry name" value="DNA/RNA polymerases"/>
    <property type="match status" value="1"/>
</dbReference>
<dbReference type="Gene3D" id="3.40.1170.60">
    <property type="match status" value="1"/>
</dbReference>
<keyword evidence="4" id="KW-0235">DNA replication</keyword>
<dbReference type="GO" id="GO:0006261">
    <property type="term" value="P:DNA-templated DNA replication"/>
    <property type="evidence" value="ECO:0007669"/>
    <property type="project" value="UniProtKB-UniRule"/>
</dbReference>
<dbReference type="InterPro" id="IPR036775">
    <property type="entry name" value="DNA_pol_Y-fam_lit_finger_sf"/>
</dbReference>
<evidence type="ECO:0000259" key="5">
    <source>
        <dbReference type="PROSITE" id="PS50173"/>
    </source>
</evidence>
<dbReference type="InterPro" id="IPR043128">
    <property type="entry name" value="Rev_trsase/Diguanyl_cyclase"/>
</dbReference>
<keyword evidence="4" id="KW-0234">DNA repair</keyword>
<dbReference type="Gene3D" id="3.30.70.270">
    <property type="match status" value="1"/>
</dbReference>
<keyword evidence="4" id="KW-0238">DNA-binding</keyword>
<sequence>MLIDMQSFYASVEKAKVPFYENKPLVVAGDPAKRSGIILAACPLAKKEGVTTAEPLWQALQKCPELIIVKPHMQEYIEVSSQIMKIMESFTDLVESYSIDEMFSDHTSSMHLFADNPIDLARQIQNKIYLATRVVARAGIGENKVIAKLCCDMIAKKIPDGVFHLQKSELHKYIWDKPIRDMWGIGSRMQKHLWKMGIMTIGDIARTPLDRLRAKWGVNGEVIWRVANGIDNSPVTLTTHNVQKNIGNGMTLPRDYSQAWEIEAVLLDICTEVTRRARKSELMARVVSISISGADFDHPTGFHRQLKLDDPTNITTEVYDAAKKILHRYWDRQPVRRVGVSLSELSGATSYQLTLFDDKEHQRAVDKVMDDIKDRFGDISILRASSVTSAGQAVDRSAKIGGHYR</sequence>
<dbReference type="PANTHER" id="PTHR11076:SF35">
    <property type="entry name" value="DNA REPAIR PROTEIN HOMOLOG YOBH"/>
    <property type="match status" value="1"/>
</dbReference>
<dbReference type="GO" id="GO:0009432">
    <property type="term" value="P:SOS response"/>
    <property type="evidence" value="ECO:0007669"/>
    <property type="project" value="TreeGrafter"/>
</dbReference>
<keyword evidence="2 4" id="KW-0515">Mutator protein</keyword>
<dbReference type="PANTHER" id="PTHR11076">
    <property type="entry name" value="DNA REPAIR POLYMERASE UMUC / TRANSFERASE FAMILY MEMBER"/>
    <property type="match status" value="1"/>
</dbReference>
<dbReference type="Pfam" id="PF11799">
    <property type="entry name" value="IMS_C"/>
    <property type="match status" value="1"/>
</dbReference>
<keyword evidence="3 4" id="KW-0239">DNA-directed DNA polymerase</keyword>
<evidence type="ECO:0000256" key="1">
    <source>
        <dbReference type="ARBA" id="ARBA00010945"/>
    </source>
</evidence>
<comment type="subcellular location">
    <subcellularLocation>
        <location evidence="4">Cytoplasm</location>
    </subcellularLocation>
</comment>
<gene>
    <name evidence="6" type="primary">polYB</name>
    <name evidence="4" type="synonym">dinB</name>
    <name evidence="6" type="ORF">PGLA_05340</name>
</gene>
<evidence type="ECO:0000256" key="3">
    <source>
        <dbReference type="ARBA" id="ARBA00022932"/>
    </source>
</evidence>
<keyword evidence="7" id="KW-1185">Reference proteome</keyword>
<dbReference type="AlphaFoldDB" id="A0A168MED1"/>
<dbReference type="Proteomes" id="UP000076967">
    <property type="component" value="Unassembled WGS sequence"/>
</dbReference>
<feature type="site" description="Substrate discrimination" evidence="4">
    <location>
        <position position="9"/>
    </location>
</feature>
<dbReference type="InterPro" id="IPR024728">
    <property type="entry name" value="PolY_HhH_motif"/>
</dbReference>
<feature type="domain" description="UmuC" evidence="5">
    <location>
        <begin position="1"/>
        <end position="186"/>
    </location>
</feature>
<name>A0A168MED1_9BACL</name>
<evidence type="ECO:0000313" key="7">
    <source>
        <dbReference type="Proteomes" id="UP000076967"/>
    </source>
</evidence>
<dbReference type="HAMAP" id="MF_01113">
    <property type="entry name" value="DNApol_IV"/>
    <property type="match status" value="1"/>
</dbReference>
<protein>
    <recommendedName>
        <fullName evidence="4">DNA polymerase IV</fullName>
        <shortName evidence="4">Pol IV</shortName>
        <ecNumber evidence="4">2.7.7.7</ecNumber>
    </recommendedName>
</protein>
<comment type="catalytic activity">
    <reaction evidence="4">
        <text>DNA(n) + a 2'-deoxyribonucleoside 5'-triphosphate = DNA(n+1) + diphosphate</text>
        <dbReference type="Rhea" id="RHEA:22508"/>
        <dbReference type="Rhea" id="RHEA-COMP:17339"/>
        <dbReference type="Rhea" id="RHEA-COMP:17340"/>
        <dbReference type="ChEBI" id="CHEBI:33019"/>
        <dbReference type="ChEBI" id="CHEBI:61560"/>
        <dbReference type="ChEBI" id="CHEBI:173112"/>
        <dbReference type="EC" id="2.7.7.7"/>
    </reaction>
</comment>
<dbReference type="GO" id="GO:0042276">
    <property type="term" value="P:error-prone translesion synthesis"/>
    <property type="evidence" value="ECO:0007669"/>
    <property type="project" value="TreeGrafter"/>
</dbReference>
<dbReference type="GO" id="GO:0003887">
    <property type="term" value="F:DNA-directed DNA polymerase activity"/>
    <property type="evidence" value="ECO:0007669"/>
    <property type="project" value="UniProtKB-UniRule"/>
</dbReference>
<keyword evidence="4" id="KW-0460">Magnesium</keyword>
<organism evidence="6 7">
    <name type="scientific">Paenibacillus glacialis</name>
    <dbReference type="NCBI Taxonomy" id="494026"/>
    <lineage>
        <taxon>Bacteria</taxon>
        <taxon>Bacillati</taxon>
        <taxon>Bacillota</taxon>
        <taxon>Bacilli</taxon>
        <taxon>Bacillales</taxon>
        <taxon>Paenibacillaceae</taxon>
        <taxon>Paenibacillus</taxon>
    </lineage>
</organism>
<dbReference type="GO" id="GO:0005829">
    <property type="term" value="C:cytosol"/>
    <property type="evidence" value="ECO:0007669"/>
    <property type="project" value="TreeGrafter"/>
</dbReference>
<dbReference type="CDD" id="cd03586">
    <property type="entry name" value="PolY_Pol_IV_kappa"/>
    <property type="match status" value="1"/>
</dbReference>
<feature type="binding site" evidence="4">
    <location>
        <position position="4"/>
    </location>
    <ligand>
        <name>Mg(2+)</name>
        <dbReference type="ChEBI" id="CHEBI:18420"/>
    </ligand>
</feature>
<dbReference type="InterPro" id="IPR001126">
    <property type="entry name" value="UmuC"/>
</dbReference>
<comment type="subunit">
    <text evidence="4">Monomer.</text>
</comment>
<dbReference type="NCBIfam" id="NF002848">
    <property type="entry name" value="PRK03103.1"/>
    <property type="match status" value="1"/>
</dbReference>
<accession>A0A168MED1</accession>
<comment type="cofactor">
    <cofactor evidence="4">
        <name>Mg(2+)</name>
        <dbReference type="ChEBI" id="CHEBI:18420"/>
    </cofactor>
    <text evidence="4">Binds 2 magnesium ions per subunit.</text>
</comment>
<keyword evidence="4" id="KW-0548">Nucleotidyltransferase</keyword>
<evidence type="ECO:0000256" key="2">
    <source>
        <dbReference type="ARBA" id="ARBA00022457"/>
    </source>
</evidence>
<dbReference type="GO" id="GO:0006281">
    <property type="term" value="P:DNA repair"/>
    <property type="evidence" value="ECO:0007669"/>
    <property type="project" value="UniProtKB-UniRule"/>
</dbReference>
<dbReference type="GO" id="GO:0003684">
    <property type="term" value="F:damaged DNA binding"/>
    <property type="evidence" value="ECO:0007669"/>
    <property type="project" value="InterPro"/>
</dbReference>
<keyword evidence="4" id="KW-0808">Transferase</keyword>
<dbReference type="InterPro" id="IPR050116">
    <property type="entry name" value="DNA_polymerase-Y"/>
</dbReference>
<dbReference type="Pfam" id="PF00817">
    <property type="entry name" value="IMS"/>
    <property type="match status" value="1"/>
</dbReference>
<keyword evidence="4" id="KW-0479">Metal-binding</keyword>
<dbReference type="GO" id="GO:0000287">
    <property type="term" value="F:magnesium ion binding"/>
    <property type="evidence" value="ECO:0007669"/>
    <property type="project" value="UniProtKB-UniRule"/>
</dbReference>
<dbReference type="OrthoDB" id="9808813at2"/>
<dbReference type="InterPro" id="IPR017961">
    <property type="entry name" value="DNA_pol_Y-fam_little_finger"/>
</dbReference>
<dbReference type="InterPro" id="IPR043502">
    <property type="entry name" value="DNA/RNA_pol_sf"/>
</dbReference>
<evidence type="ECO:0000256" key="4">
    <source>
        <dbReference type="HAMAP-Rule" id="MF_01113"/>
    </source>
</evidence>